<comment type="subcellular location">
    <subcellularLocation>
        <location evidence="1">Cell inner membrane</location>
    </subcellularLocation>
</comment>
<keyword evidence="3" id="KW-0997">Cell inner membrane</keyword>
<dbReference type="AlphaFoldDB" id="A0A4Z0LX00"/>
<dbReference type="GO" id="GO:0016746">
    <property type="term" value="F:acyltransferase activity"/>
    <property type="evidence" value="ECO:0007669"/>
    <property type="project" value="UniProtKB-KW"/>
</dbReference>
<evidence type="ECO:0000256" key="3">
    <source>
        <dbReference type="ARBA" id="ARBA00022519"/>
    </source>
</evidence>
<protein>
    <submittedName>
        <fullName evidence="7">Lauroyl acyltransferase</fullName>
    </submittedName>
</protein>
<evidence type="ECO:0000256" key="6">
    <source>
        <dbReference type="ARBA" id="ARBA00023315"/>
    </source>
</evidence>
<dbReference type="PANTHER" id="PTHR30606">
    <property type="entry name" value="LIPID A BIOSYNTHESIS LAUROYL ACYLTRANSFERASE"/>
    <property type="match status" value="1"/>
</dbReference>
<accession>A0A4Z0LX00</accession>
<evidence type="ECO:0000256" key="1">
    <source>
        <dbReference type="ARBA" id="ARBA00004533"/>
    </source>
</evidence>
<dbReference type="GO" id="GO:0005886">
    <property type="term" value="C:plasma membrane"/>
    <property type="evidence" value="ECO:0007669"/>
    <property type="project" value="UniProtKB-SubCell"/>
</dbReference>
<comment type="caution">
    <text evidence="7">The sequence shown here is derived from an EMBL/GenBank/DDBJ whole genome shotgun (WGS) entry which is preliminary data.</text>
</comment>
<name>A0A4Z0LX00_9GAMM</name>
<dbReference type="Pfam" id="PF03279">
    <property type="entry name" value="Lip_A_acyltrans"/>
    <property type="match status" value="1"/>
</dbReference>
<dbReference type="EMBL" id="SRLE01000013">
    <property type="protein sequence ID" value="TGD71605.1"/>
    <property type="molecule type" value="Genomic_DNA"/>
</dbReference>
<dbReference type="RefSeq" id="WP_135446121.1">
    <property type="nucleotide sequence ID" value="NZ_SRLE01000013.1"/>
</dbReference>
<keyword evidence="8" id="KW-1185">Reference proteome</keyword>
<dbReference type="Proteomes" id="UP000298050">
    <property type="component" value="Unassembled WGS sequence"/>
</dbReference>
<dbReference type="InterPro" id="IPR004960">
    <property type="entry name" value="LipA_acyltrans"/>
</dbReference>
<evidence type="ECO:0000313" key="7">
    <source>
        <dbReference type="EMBL" id="TGD71605.1"/>
    </source>
</evidence>
<evidence type="ECO:0000313" key="8">
    <source>
        <dbReference type="Proteomes" id="UP000298050"/>
    </source>
</evidence>
<dbReference type="CDD" id="cd07984">
    <property type="entry name" value="LPLAT_LABLAT-like"/>
    <property type="match status" value="1"/>
</dbReference>
<evidence type="ECO:0000256" key="5">
    <source>
        <dbReference type="ARBA" id="ARBA00023136"/>
    </source>
</evidence>
<keyword evidence="4 7" id="KW-0808">Transferase</keyword>
<reference evidence="7 8" key="1">
    <citation type="submission" date="2019-04" db="EMBL/GenBank/DDBJ databases">
        <title>Taxonomy of novel Haliea sp. from mangrove soil of West Coast of India.</title>
        <authorList>
            <person name="Verma A."/>
            <person name="Kumar P."/>
            <person name="Krishnamurthi S."/>
        </authorList>
    </citation>
    <scope>NUCLEOTIDE SEQUENCE [LARGE SCALE GENOMIC DNA]</scope>
    <source>
        <strain evidence="7 8">SAOS-164</strain>
    </source>
</reference>
<dbReference type="PANTHER" id="PTHR30606:SF9">
    <property type="entry name" value="LIPID A BIOSYNTHESIS LAUROYLTRANSFERASE"/>
    <property type="match status" value="1"/>
</dbReference>
<evidence type="ECO:0000256" key="2">
    <source>
        <dbReference type="ARBA" id="ARBA00022475"/>
    </source>
</evidence>
<organism evidence="7 8">
    <name type="scientific">Mangrovimicrobium sediminis</name>
    <dbReference type="NCBI Taxonomy" id="2562682"/>
    <lineage>
        <taxon>Bacteria</taxon>
        <taxon>Pseudomonadati</taxon>
        <taxon>Pseudomonadota</taxon>
        <taxon>Gammaproteobacteria</taxon>
        <taxon>Cellvibrionales</taxon>
        <taxon>Halieaceae</taxon>
        <taxon>Mangrovimicrobium</taxon>
    </lineage>
</organism>
<gene>
    <name evidence="7" type="ORF">E4634_18370</name>
</gene>
<sequence length="328" mass="37052">MAEFIIGYPLRKLARARPGLQRALWRLDYGLVWGLVKLFGMLPIDGASAFGERVGRWIGPRLGRKNEIFHANLAVVFPQMDEAGRETLVRDAWGRAGRVLAEYPHLAAIHRDPERVEVEVRGDIETCRDPSRPAVFVAAHLSNWEVLGLGLARLGIPMASLYSPPTNPMLDRMLRNSRAALNSELVPRDNSARELMRCLKQGRSVGMIIDRRVDEGSPIPFFGRDKLTTLVPARLALKHHCELVPIRVQRREGARFRVTFYPPVCPADSAADPARQAQDMTRQVHKLFEEWISAEPSDWMCSKRMWPKVKIGESDESGDPANVRQDSH</sequence>
<dbReference type="OrthoDB" id="5798399at2"/>
<evidence type="ECO:0000256" key="4">
    <source>
        <dbReference type="ARBA" id="ARBA00022679"/>
    </source>
</evidence>
<dbReference type="GO" id="GO:0009247">
    <property type="term" value="P:glycolipid biosynthetic process"/>
    <property type="evidence" value="ECO:0007669"/>
    <property type="project" value="UniProtKB-ARBA"/>
</dbReference>
<keyword evidence="2" id="KW-1003">Cell membrane</keyword>
<proteinExistence type="predicted"/>
<keyword evidence="5" id="KW-0472">Membrane</keyword>
<keyword evidence="6 7" id="KW-0012">Acyltransferase</keyword>